<keyword evidence="1" id="KW-1133">Transmembrane helix</keyword>
<organism evidence="2 3">
    <name type="scientific">Methylomonas methanica</name>
    <dbReference type="NCBI Taxonomy" id="421"/>
    <lineage>
        <taxon>Bacteria</taxon>
        <taxon>Pseudomonadati</taxon>
        <taxon>Pseudomonadota</taxon>
        <taxon>Gammaproteobacteria</taxon>
        <taxon>Methylococcales</taxon>
        <taxon>Methylococcaceae</taxon>
        <taxon>Methylomonas</taxon>
    </lineage>
</organism>
<feature type="transmembrane region" description="Helical" evidence="1">
    <location>
        <begin position="42"/>
        <end position="64"/>
    </location>
</feature>
<evidence type="ECO:0000313" key="2">
    <source>
        <dbReference type="EMBL" id="OAI06236.1"/>
    </source>
</evidence>
<sequence length="68" mass="7627">MSLIFRVSLRIAFPIVFLISKNLQLSVIPARKRVSSAMDGKLRIIHGAWIPAIHAGMTIFWALADGFY</sequence>
<reference evidence="2 3" key="1">
    <citation type="submission" date="2016-03" db="EMBL/GenBank/DDBJ databases">
        <authorList>
            <person name="Ploux O."/>
        </authorList>
    </citation>
    <scope>NUCLEOTIDE SEQUENCE [LARGE SCALE GENOMIC DNA]</scope>
    <source>
        <strain evidence="2 3">R-45371</strain>
    </source>
</reference>
<keyword evidence="1" id="KW-0472">Membrane</keyword>
<accession>A0A177MKB2</accession>
<protein>
    <submittedName>
        <fullName evidence="2">Uncharacterized protein</fullName>
    </submittedName>
</protein>
<dbReference type="EMBL" id="LUUH01000037">
    <property type="protein sequence ID" value="OAI06236.1"/>
    <property type="molecule type" value="Genomic_DNA"/>
</dbReference>
<evidence type="ECO:0000256" key="1">
    <source>
        <dbReference type="SAM" id="Phobius"/>
    </source>
</evidence>
<name>A0A177MKB2_METMH</name>
<dbReference type="AlphaFoldDB" id="A0A177MKB2"/>
<dbReference type="Proteomes" id="UP000077763">
    <property type="component" value="Unassembled WGS sequence"/>
</dbReference>
<evidence type="ECO:0000313" key="3">
    <source>
        <dbReference type="Proteomes" id="UP000077763"/>
    </source>
</evidence>
<proteinExistence type="predicted"/>
<gene>
    <name evidence="2" type="ORF">A1353_09495</name>
</gene>
<keyword evidence="1" id="KW-0812">Transmembrane</keyword>
<comment type="caution">
    <text evidence="2">The sequence shown here is derived from an EMBL/GenBank/DDBJ whole genome shotgun (WGS) entry which is preliminary data.</text>
</comment>